<accession>A0A086TIR3</accession>
<dbReference type="EMBL" id="KN042437">
    <property type="protein sequence ID" value="KFH61840.1"/>
    <property type="molecule type" value="Genomic_DNA"/>
</dbReference>
<evidence type="ECO:0000313" key="6">
    <source>
        <dbReference type="Proteomes" id="UP000243308"/>
    </source>
</evidence>
<protein>
    <recommendedName>
        <fullName evidence="4">Yeast cell wall synthesis Kre9/Knh1-like N-terminal domain-containing protein</fullName>
    </recommendedName>
</protein>
<dbReference type="OrthoDB" id="2432613at2759"/>
<evidence type="ECO:0000259" key="4">
    <source>
        <dbReference type="Pfam" id="PF10342"/>
    </source>
</evidence>
<feature type="signal peptide" evidence="3">
    <location>
        <begin position="1"/>
        <end position="19"/>
    </location>
</feature>
<dbReference type="Proteomes" id="UP000243308">
    <property type="component" value="Unassembled WGS sequence"/>
</dbReference>
<keyword evidence="1 3" id="KW-0732">Signal</keyword>
<feature type="region of interest" description="Disordered" evidence="2">
    <location>
        <begin position="148"/>
        <end position="174"/>
    </location>
</feature>
<dbReference type="PANTHER" id="PTHR40633:SF1">
    <property type="entry name" value="GPI ANCHORED SERINE-THREONINE RICH PROTEIN (AFU_ORTHOLOGUE AFUA_1G03630)"/>
    <property type="match status" value="1"/>
</dbReference>
<name>A0A086TIR3_9FUNG</name>
<sequence length="199" mass="20326">MKFLTTVATLGAMAASVSAFVYPSEPLAASIYKPNDIMNISWTDDKNPPLLSSAPIFNIYFMTGSNLAQTKLATVAENVDGSKTSSVTYKVPYVSPPGQIYFLLFETTDLKTQAWATRFTVTDSAGTKMPTFDPLTNPGGNGTIVTPTPNAATASATATATGTGASPSATAAGKSGASTLTTSMSVAAAVVGALAMAAF</sequence>
<keyword evidence="6" id="KW-1185">Reference proteome</keyword>
<dbReference type="AlphaFoldDB" id="A0A086TIR3"/>
<dbReference type="PANTHER" id="PTHR40633">
    <property type="entry name" value="MATRIX PROTEIN, PUTATIVE (AFU_ORTHOLOGUE AFUA_8G05410)-RELATED"/>
    <property type="match status" value="1"/>
</dbReference>
<feature type="domain" description="Yeast cell wall synthesis Kre9/Knh1-like N-terminal" evidence="4">
    <location>
        <begin position="29"/>
        <end position="121"/>
    </location>
</feature>
<dbReference type="Pfam" id="PF10342">
    <property type="entry name" value="Kre9_KNH"/>
    <property type="match status" value="1"/>
</dbReference>
<reference evidence="5 6" key="1">
    <citation type="submission" date="2011-02" db="EMBL/GenBank/DDBJ databases">
        <title>The Genome Sequence of Mortierella verticillata NRRL 6337.</title>
        <authorList>
            <consortium name="The Broad Institute Genome Sequencing Platform"/>
            <person name="Russ C."/>
            <person name="Cuomo C."/>
            <person name="Burger G."/>
            <person name="Gray M.W."/>
            <person name="Holland P.W.H."/>
            <person name="King N."/>
            <person name="Lang F.B.F."/>
            <person name="Roger A.J."/>
            <person name="Ruiz-Trillo I."/>
            <person name="Young S.K."/>
            <person name="Zeng Q."/>
            <person name="Gargeya S."/>
            <person name="Alvarado L."/>
            <person name="Berlin A."/>
            <person name="Chapman S.B."/>
            <person name="Chen Z."/>
            <person name="Freedman E."/>
            <person name="Gellesch M."/>
            <person name="Goldberg J."/>
            <person name="Griggs A."/>
            <person name="Gujja S."/>
            <person name="Heilman E."/>
            <person name="Heiman D."/>
            <person name="Howarth C."/>
            <person name="Mehta T."/>
            <person name="Neiman D."/>
            <person name="Pearson M."/>
            <person name="Roberts A."/>
            <person name="Saif S."/>
            <person name="Shea T."/>
            <person name="Shenoy N."/>
            <person name="Sisk P."/>
            <person name="Stolte C."/>
            <person name="Sykes S."/>
            <person name="White J."/>
            <person name="Yandava C."/>
            <person name="Haas B."/>
            <person name="Nusbaum C."/>
            <person name="Birren B."/>
        </authorList>
    </citation>
    <scope>NUCLEOTIDE SEQUENCE [LARGE SCALE GENOMIC DNA]</scope>
    <source>
        <strain evidence="5 6">NRRL 6337</strain>
    </source>
</reference>
<evidence type="ECO:0000256" key="1">
    <source>
        <dbReference type="ARBA" id="ARBA00022729"/>
    </source>
</evidence>
<evidence type="ECO:0000256" key="3">
    <source>
        <dbReference type="SAM" id="SignalP"/>
    </source>
</evidence>
<proteinExistence type="predicted"/>
<evidence type="ECO:0000256" key="2">
    <source>
        <dbReference type="SAM" id="MobiDB-lite"/>
    </source>
</evidence>
<evidence type="ECO:0000313" key="5">
    <source>
        <dbReference type="EMBL" id="KFH61840.1"/>
    </source>
</evidence>
<organism evidence="5 6">
    <name type="scientific">Podila verticillata NRRL 6337</name>
    <dbReference type="NCBI Taxonomy" id="1069443"/>
    <lineage>
        <taxon>Eukaryota</taxon>
        <taxon>Fungi</taxon>
        <taxon>Fungi incertae sedis</taxon>
        <taxon>Mucoromycota</taxon>
        <taxon>Mortierellomycotina</taxon>
        <taxon>Mortierellomycetes</taxon>
        <taxon>Mortierellales</taxon>
        <taxon>Mortierellaceae</taxon>
        <taxon>Podila</taxon>
    </lineage>
</organism>
<dbReference type="InterPro" id="IPR018466">
    <property type="entry name" value="Kre9/Knh1-like_N"/>
</dbReference>
<feature type="chain" id="PRO_5001815947" description="Yeast cell wall synthesis Kre9/Knh1-like N-terminal domain-containing protein" evidence="3">
    <location>
        <begin position="20"/>
        <end position="199"/>
    </location>
</feature>
<gene>
    <name evidence="5" type="ORF">MVEG_12348</name>
</gene>
<dbReference type="InterPro" id="IPR052982">
    <property type="entry name" value="SRP1/TIP1-like"/>
</dbReference>